<keyword evidence="2" id="KW-0813">Transport</keyword>
<dbReference type="Proteomes" id="UP000199288">
    <property type="component" value="Unassembled WGS sequence"/>
</dbReference>
<keyword evidence="3" id="KW-1003">Cell membrane</keyword>
<comment type="subcellular location">
    <subcellularLocation>
        <location evidence="1">Cell membrane</location>
        <topology evidence="1">Multi-pass membrane protein</topology>
    </subcellularLocation>
</comment>
<evidence type="ECO:0000256" key="3">
    <source>
        <dbReference type="ARBA" id="ARBA00022475"/>
    </source>
</evidence>
<gene>
    <name evidence="10" type="ORF">SAMN02910418_00685</name>
</gene>
<evidence type="ECO:0000256" key="2">
    <source>
        <dbReference type="ARBA" id="ARBA00022448"/>
    </source>
</evidence>
<dbReference type="GO" id="GO:0005886">
    <property type="term" value="C:plasma membrane"/>
    <property type="evidence" value="ECO:0007669"/>
    <property type="project" value="UniProtKB-SubCell"/>
</dbReference>
<keyword evidence="10" id="KW-0808">Transferase</keyword>
<dbReference type="EMBL" id="FNQV01000003">
    <property type="protein sequence ID" value="SDZ97355.1"/>
    <property type="molecule type" value="Genomic_DNA"/>
</dbReference>
<sequence>MLAGFGFTGLVGPLAYFELEGWSLLNIGKAIIAFVVAPVAFGIIFNRVFTKIVPIIDPEDYRLNFS</sequence>
<keyword evidence="11" id="KW-1185">Reference proteome</keyword>
<evidence type="ECO:0000256" key="8">
    <source>
        <dbReference type="SAM" id="Phobius"/>
    </source>
</evidence>
<evidence type="ECO:0000259" key="9">
    <source>
        <dbReference type="Pfam" id="PF13303"/>
    </source>
</evidence>
<dbReference type="GO" id="GO:0008982">
    <property type="term" value="F:protein-N(PI)-phosphohistidine-sugar phosphotransferase activity"/>
    <property type="evidence" value="ECO:0007669"/>
    <property type="project" value="InterPro"/>
</dbReference>
<dbReference type="AlphaFoldDB" id="A0A1H3XD67"/>
<evidence type="ECO:0000313" key="10">
    <source>
        <dbReference type="EMBL" id="SDZ97355.1"/>
    </source>
</evidence>
<dbReference type="GO" id="GO:0009401">
    <property type="term" value="P:phosphoenolpyruvate-dependent sugar phosphotransferase system"/>
    <property type="evidence" value="ECO:0007669"/>
    <property type="project" value="InterPro"/>
</dbReference>
<dbReference type="Pfam" id="PF13303">
    <property type="entry name" value="PTS_EIIC_2"/>
    <property type="match status" value="1"/>
</dbReference>
<reference evidence="11" key="1">
    <citation type="submission" date="2016-10" db="EMBL/GenBank/DDBJ databases">
        <authorList>
            <person name="Varghese N."/>
            <person name="Submissions S."/>
        </authorList>
    </citation>
    <scope>NUCLEOTIDE SEQUENCE [LARGE SCALE GENOMIC DNA]</scope>
    <source>
        <strain evidence="11">KPR-1</strain>
    </source>
</reference>
<accession>A0A1H3XD67</accession>
<protein>
    <submittedName>
        <fullName evidence="10">Phosphotransferase system, EIIC</fullName>
    </submittedName>
</protein>
<evidence type="ECO:0000256" key="1">
    <source>
        <dbReference type="ARBA" id="ARBA00004651"/>
    </source>
</evidence>
<evidence type="ECO:0000313" key="11">
    <source>
        <dbReference type="Proteomes" id="UP000199288"/>
    </source>
</evidence>
<keyword evidence="4" id="KW-0762">Sugar transport</keyword>
<evidence type="ECO:0000256" key="5">
    <source>
        <dbReference type="ARBA" id="ARBA00022692"/>
    </source>
</evidence>
<keyword evidence="7 8" id="KW-0472">Membrane</keyword>
<name>A0A1H3XD67_9ACTO</name>
<evidence type="ECO:0000256" key="4">
    <source>
        <dbReference type="ARBA" id="ARBA00022597"/>
    </source>
</evidence>
<organism evidence="10 11">
    <name type="scientific">Bowdeniella nasicola</name>
    <dbReference type="NCBI Taxonomy" id="208480"/>
    <lineage>
        <taxon>Bacteria</taxon>
        <taxon>Bacillati</taxon>
        <taxon>Actinomycetota</taxon>
        <taxon>Actinomycetes</taxon>
        <taxon>Actinomycetales</taxon>
        <taxon>Actinomycetaceae</taxon>
        <taxon>Bowdeniella</taxon>
    </lineage>
</organism>
<feature type="transmembrane region" description="Helical" evidence="8">
    <location>
        <begin position="27"/>
        <end position="45"/>
    </location>
</feature>
<dbReference type="InterPro" id="IPR003352">
    <property type="entry name" value="PTS_EIIC"/>
</dbReference>
<evidence type="ECO:0000256" key="7">
    <source>
        <dbReference type="ARBA" id="ARBA00023136"/>
    </source>
</evidence>
<keyword evidence="6 8" id="KW-1133">Transmembrane helix</keyword>
<feature type="domain" description="Phosphotransferase system EIIC" evidence="9">
    <location>
        <begin position="2"/>
        <end position="62"/>
    </location>
</feature>
<evidence type="ECO:0000256" key="6">
    <source>
        <dbReference type="ARBA" id="ARBA00022989"/>
    </source>
</evidence>
<keyword evidence="5 8" id="KW-0812">Transmembrane</keyword>
<proteinExistence type="predicted"/>